<dbReference type="OrthoDB" id="3759427at2759"/>
<reference evidence="1" key="1">
    <citation type="submission" date="2020-01" db="EMBL/GenBank/DDBJ databases">
        <authorList>
            <consortium name="DOE Joint Genome Institute"/>
            <person name="Haridas S."/>
            <person name="Albert R."/>
            <person name="Binder M."/>
            <person name="Bloem J."/>
            <person name="Labutti K."/>
            <person name="Salamov A."/>
            <person name="Andreopoulos B."/>
            <person name="Baker S.E."/>
            <person name="Barry K."/>
            <person name="Bills G."/>
            <person name="Bluhm B.H."/>
            <person name="Cannon C."/>
            <person name="Castanera R."/>
            <person name="Culley D.E."/>
            <person name="Daum C."/>
            <person name="Ezra D."/>
            <person name="Gonzalez J.B."/>
            <person name="Henrissat B."/>
            <person name="Kuo A."/>
            <person name="Liang C."/>
            <person name="Lipzen A."/>
            <person name="Lutzoni F."/>
            <person name="Magnuson J."/>
            <person name="Mondo S."/>
            <person name="Nolan M."/>
            <person name="Ohm R."/>
            <person name="Pangilinan J."/>
            <person name="Park H.-J."/>
            <person name="Ramirez L."/>
            <person name="Alfaro M."/>
            <person name="Sun H."/>
            <person name="Tritt A."/>
            <person name="Yoshinaga Y."/>
            <person name="Zwiers L.-H."/>
            <person name="Turgeon B.G."/>
            <person name="Goodwin S.B."/>
            <person name="Spatafora J.W."/>
            <person name="Crous P.W."/>
            <person name="Grigoriev I.V."/>
        </authorList>
    </citation>
    <scope>NUCLEOTIDE SEQUENCE</scope>
    <source>
        <strain evidence="1">IPT5</strain>
    </source>
</reference>
<accession>A0A6A7AN45</accession>
<dbReference type="AlphaFoldDB" id="A0A6A7AN45"/>
<keyword evidence="2" id="KW-1185">Reference proteome</keyword>
<dbReference type="EMBL" id="MU006416">
    <property type="protein sequence ID" value="KAF2844114.1"/>
    <property type="molecule type" value="Genomic_DNA"/>
</dbReference>
<proteinExistence type="predicted"/>
<evidence type="ECO:0000313" key="2">
    <source>
        <dbReference type="Proteomes" id="UP000799423"/>
    </source>
</evidence>
<gene>
    <name evidence="1" type="ORF">T440DRAFT_410812</name>
</gene>
<organism evidence="1 2">
    <name type="scientific">Plenodomus tracheiphilus IPT5</name>
    <dbReference type="NCBI Taxonomy" id="1408161"/>
    <lineage>
        <taxon>Eukaryota</taxon>
        <taxon>Fungi</taxon>
        <taxon>Dikarya</taxon>
        <taxon>Ascomycota</taxon>
        <taxon>Pezizomycotina</taxon>
        <taxon>Dothideomycetes</taxon>
        <taxon>Pleosporomycetidae</taxon>
        <taxon>Pleosporales</taxon>
        <taxon>Pleosporineae</taxon>
        <taxon>Leptosphaeriaceae</taxon>
        <taxon>Plenodomus</taxon>
    </lineage>
</organism>
<protein>
    <submittedName>
        <fullName evidence="1">Uncharacterized protein</fullName>
    </submittedName>
</protein>
<evidence type="ECO:0000313" key="1">
    <source>
        <dbReference type="EMBL" id="KAF2844114.1"/>
    </source>
</evidence>
<name>A0A6A7AN45_9PLEO</name>
<sequence>MAIVFDKLLERLIRSPVHRHNKILLGGTDDESLLTYAWTRMREAEEDFMYTGKAFLSLLASVEDLFCYRWTLKNPWSRLPEENPTSKGSLTERILKSLHCAETIEFESAIDPAKLRMARILLYHHFEQKCTDLRKDPKIASYLSQGKGIASVANDAILEEIYGCNDQITSKKTWRKRASRFAWHKRIGKRWSFVAYHLGVGIILTCSHELATYV</sequence>
<dbReference type="Proteomes" id="UP000799423">
    <property type="component" value="Unassembled WGS sequence"/>
</dbReference>